<reference evidence="1 2" key="1">
    <citation type="submission" date="2020-12" db="EMBL/GenBank/DDBJ databases">
        <title>Hymenobacter sp.</title>
        <authorList>
            <person name="Kim M.K."/>
        </authorList>
    </citation>
    <scope>NUCLEOTIDE SEQUENCE [LARGE SCALE GENOMIC DNA]</scope>
    <source>
        <strain evidence="1 2">BT442</strain>
    </source>
</reference>
<evidence type="ECO:0000313" key="1">
    <source>
        <dbReference type="EMBL" id="MBH8558040.1"/>
    </source>
</evidence>
<dbReference type="Proteomes" id="UP000625631">
    <property type="component" value="Unassembled WGS sequence"/>
</dbReference>
<comment type="caution">
    <text evidence="1">The sequence shown here is derived from an EMBL/GenBank/DDBJ whole genome shotgun (WGS) entry which is preliminary data.</text>
</comment>
<organism evidence="1 2">
    <name type="scientific">Hymenobacter negativus</name>
    <dbReference type="NCBI Taxonomy" id="2795026"/>
    <lineage>
        <taxon>Bacteria</taxon>
        <taxon>Pseudomonadati</taxon>
        <taxon>Bacteroidota</taxon>
        <taxon>Cytophagia</taxon>
        <taxon>Cytophagales</taxon>
        <taxon>Hymenobacteraceae</taxon>
        <taxon>Hymenobacter</taxon>
    </lineage>
</organism>
<accession>A0ABS0Q618</accession>
<evidence type="ECO:0000313" key="2">
    <source>
        <dbReference type="Proteomes" id="UP000625631"/>
    </source>
</evidence>
<gene>
    <name evidence="1" type="ORF">I7X13_08285</name>
</gene>
<protein>
    <submittedName>
        <fullName evidence="1">Uncharacterized protein</fullName>
    </submittedName>
</protein>
<sequence>MAEVTAEQQLLADAILRHRQYPLATALRRVLLAAGEYVPDEDAELLYDYAASVFIDTALDGFHLVSRDEVPLLGIGPLELFAEPGNPALLTRCTVWYGAAAQAEWKRRVGEQP</sequence>
<dbReference type="EMBL" id="JAEDAE010000003">
    <property type="protein sequence ID" value="MBH8558040.1"/>
    <property type="molecule type" value="Genomic_DNA"/>
</dbReference>
<proteinExistence type="predicted"/>
<name>A0ABS0Q618_9BACT</name>
<keyword evidence="2" id="KW-1185">Reference proteome</keyword>
<dbReference type="RefSeq" id="WP_198075124.1">
    <property type="nucleotide sequence ID" value="NZ_JAEDAE010000003.1"/>
</dbReference>